<dbReference type="PANTHER" id="PTHR36109:SF2">
    <property type="entry name" value="MEMBRANE PROTEIN"/>
    <property type="match status" value="1"/>
</dbReference>
<organism evidence="1 2">
    <name type="scientific">Blastomonas aquatica</name>
    <dbReference type="NCBI Taxonomy" id="1510276"/>
    <lineage>
        <taxon>Bacteria</taxon>
        <taxon>Pseudomonadati</taxon>
        <taxon>Pseudomonadota</taxon>
        <taxon>Alphaproteobacteria</taxon>
        <taxon>Sphingomonadales</taxon>
        <taxon>Sphingomonadaceae</taxon>
        <taxon>Blastomonas</taxon>
    </lineage>
</organism>
<reference evidence="2" key="1">
    <citation type="journal article" date="2019" name="Int. J. Syst. Evol. Microbiol.">
        <title>The Global Catalogue of Microorganisms (GCM) 10K type strain sequencing project: providing services to taxonomists for standard genome sequencing and annotation.</title>
        <authorList>
            <consortium name="The Broad Institute Genomics Platform"/>
            <consortium name="The Broad Institute Genome Sequencing Center for Infectious Disease"/>
            <person name="Wu L."/>
            <person name="Ma J."/>
        </authorList>
    </citation>
    <scope>NUCLEOTIDE SEQUENCE [LARGE SCALE GENOMIC DNA]</scope>
    <source>
        <strain evidence="2">CGMCC 1.12851</strain>
    </source>
</reference>
<dbReference type="InterPro" id="IPR052948">
    <property type="entry name" value="Low_temp-induced_all0457"/>
</dbReference>
<protein>
    <recommendedName>
        <fullName evidence="3">Low temperature-induced protein</fullName>
    </recommendedName>
</protein>
<dbReference type="EMBL" id="BMGD01000001">
    <property type="protein sequence ID" value="GGB51151.1"/>
    <property type="molecule type" value="Genomic_DNA"/>
</dbReference>
<accession>A0ABQ1ISR0</accession>
<gene>
    <name evidence="1" type="ORF">GCM10010833_02370</name>
</gene>
<name>A0ABQ1ISR0_9SPHN</name>
<dbReference type="RefSeq" id="WP_188512537.1">
    <property type="nucleotide sequence ID" value="NZ_BMGD01000001.1"/>
</dbReference>
<keyword evidence="2" id="KW-1185">Reference proteome</keyword>
<evidence type="ECO:0000313" key="1">
    <source>
        <dbReference type="EMBL" id="GGB51151.1"/>
    </source>
</evidence>
<comment type="caution">
    <text evidence="1">The sequence shown here is derived from an EMBL/GenBank/DDBJ whole genome shotgun (WGS) entry which is preliminary data.</text>
</comment>
<proteinExistence type="predicted"/>
<sequence>MNNDFVSAIFDDHGQAEHAVAQLRSAGVTDSAISVIARENGKNSTTDGAGEDKATDVVGKAALGAGAGALLGIAALAIPGVGPFVAAGVIAEAAVGGAAITGTAIGAAAGGIAGLLTNHGVDKNDASHYEDRLNNGGIFVSVDAAATGLSSDQVRDVLFGAGGYNPARSRSGTLA</sequence>
<evidence type="ECO:0008006" key="3">
    <source>
        <dbReference type="Google" id="ProtNLM"/>
    </source>
</evidence>
<evidence type="ECO:0000313" key="2">
    <source>
        <dbReference type="Proteomes" id="UP000614261"/>
    </source>
</evidence>
<dbReference type="Proteomes" id="UP000614261">
    <property type="component" value="Unassembled WGS sequence"/>
</dbReference>
<dbReference type="PANTHER" id="PTHR36109">
    <property type="entry name" value="MEMBRANE PROTEIN-RELATED"/>
    <property type="match status" value="1"/>
</dbReference>